<comment type="caution">
    <text evidence="2">The sequence shown here is derived from an EMBL/GenBank/DDBJ whole genome shotgun (WGS) entry which is preliminary data.</text>
</comment>
<dbReference type="Proteomes" id="UP000240542">
    <property type="component" value="Unassembled WGS sequence"/>
</dbReference>
<feature type="domain" description="DUF218" evidence="1">
    <location>
        <begin position="34"/>
        <end position="150"/>
    </location>
</feature>
<organism evidence="2 3">
    <name type="scientific">Murinocardiopsis flavida</name>
    <dbReference type="NCBI Taxonomy" id="645275"/>
    <lineage>
        <taxon>Bacteria</taxon>
        <taxon>Bacillati</taxon>
        <taxon>Actinomycetota</taxon>
        <taxon>Actinomycetes</taxon>
        <taxon>Streptosporangiales</taxon>
        <taxon>Nocardiopsidaceae</taxon>
        <taxon>Murinocardiopsis</taxon>
    </lineage>
</organism>
<dbReference type="GO" id="GO:0005886">
    <property type="term" value="C:plasma membrane"/>
    <property type="evidence" value="ECO:0007669"/>
    <property type="project" value="TreeGrafter"/>
</dbReference>
<evidence type="ECO:0000313" key="3">
    <source>
        <dbReference type="Proteomes" id="UP000240542"/>
    </source>
</evidence>
<dbReference type="InterPro" id="IPR051599">
    <property type="entry name" value="Cell_Envelope_Assoc"/>
</dbReference>
<dbReference type="PANTHER" id="PTHR30336">
    <property type="entry name" value="INNER MEMBRANE PROTEIN, PROBABLE PERMEASE"/>
    <property type="match status" value="1"/>
</dbReference>
<protein>
    <submittedName>
        <fullName evidence="2">Uncharacterized SAM-binding protein YcdF (DUF218 family)</fullName>
    </submittedName>
</protein>
<dbReference type="RefSeq" id="WP_245929018.1">
    <property type="nucleotide sequence ID" value="NZ_PYGA01000019.1"/>
</dbReference>
<dbReference type="InterPro" id="IPR014729">
    <property type="entry name" value="Rossmann-like_a/b/a_fold"/>
</dbReference>
<keyword evidence="3" id="KW-1185">Reference proteome</keyword>
<proteinExistence type="predicted"/>
<dbReference type="AlphaFoldDB" id="A0A2P8D3P2"/>
<evidence type="ECO:0000313" key="2">
    <source>
        <dbReference type="EMBL" id="PSK91832.1"/>
    </source>
</evidence>
<dbReference type="InterPro" id="IPR003848">
    <property type="entry name" value="DUF218"/>
</dbReference>
<dbReference type="Pfam" id="PF02698">
    <property type="entry name" value="DUF218"/>
    <property type="match status" value="1"/>
</dbReference>
<sequence length="226" mass="24665">MPIDVEARACARVLWDFHAEPMTGPGDGPADLILGLGSHDLRVAHHAALLWADRTAPLLMFTGDRGRRTNGGGGHARWERPEADVFAAAAREVAAIPDSALLLERGATNTSENFARGRDLAAAAGLDVRRAVVTAKPYMGRRALAAAAVHWPGVQWTFRAFPGGFDGYPDERYSERELVHFVVGDLQRLDRYAERGWSAPVAVPEEVRAAQRRLIALGYTEHLVPD</sequence>
<reference evidence="2 3" key="1">
    <citation type="submission" date="2018-03" db="EMBL/GenBank/DDBJ databases">
        <title>Genomic Encyclopedia of Archaeal and Bacterial Type Strains, Phase II (KMG-II): from individual species to whole genera.</title>
        <authorList>
            <person name="Goeker M."/>
        </authorList>
    </citation>
    <scope>NUCLEOTIDE SEQUENCE [LARGE SCALE GENOMIC DNA]</scope>
    <source>
        <strain evidence="2 3">DSM 45312</strain>
    </source>
</reference>
<accession>A0A2P8D3P2</accession>
<dbReference type="PANTHER" id="PTHR30336:SF20">
    <property type="entry name" value="DUF218 DOMAIN-CONTAINING PROTEIN"/>
    <property type="match status" value="1"/>
</dbReference>
<dbReference type="Gene3D" id="3.40.50.620">
    <property type="entry name" value="HUPs"/>
    <property type="match status" value="1"/>
</dbReference>
<evidence type="ECO:0000259" key="1">
    <source>
        <dbReference type="Pfam" id="PF02698"/>
    </source>
</evidence>
<gene>
    <name evidence="2" type="ORF">CLV63_119113</name>
</gene>
<dbReference type="EMBL" id="PYGA01000019">
    <property type="protein sequence ID" value="PSK91832.1"/>
    <property type="molecule type" value="Genomic_DNA"/>
</dbReference>
<name>A0A2P8D3P2_9ACTN</name>